<dbReference type="EMBL" id="HACM01004793">
    <property type="protein sequence ID" value="CRZ05235.1"/>
    <property type="molecule type" value="Transcribed_RNA"/>
</dbReference>
<dbReference type="EMBL" id="HACM01004794">
    <property type="protein sequence ID" value="CRZ05236.1"/>
    <property type="molecule type" value="Transcribed_RNA"/>
</dbReference>
<name>A0A0H5QTI3_9EUKA</name>
<sequence>MLEWPGSWNMRWDNLVNVEVIGCLIIIAIADAPEQDDDRIMTSQTAISIQGHVRKCLRSRGVGAPTPLHIDRFYVVKALGLQERIYTVNVQTSHWQAKASNLVFHDVEGNRHCPVRRQGGCAKP</sequence>
<reference evidence="1" key="1">
    <citation type="submission" date="2015-04" db="EMBL/GenBank/DDBJ databases">
        <title>The genome sequence of the plant pathogenic Rhizarian Plasmodiophora brassicae reveals insights in its biotrophic life cycle and the origin of chitin synthesis.</title>
        <authorList>
            <person name="Schwelm A."/>
            <person name="Fogelqvist J."/>
            <person name="Knaust A."/>
            <person name="Julke S."/>
            <person name="Lilja T."/>
            <person name="Dhandapani V."/>
            <person name="Bonilla-Rosso G."/>
            <person name="Karlsson M."/>
            <person name="Shevchenko A."/>
            <person name="Choi S.R."/>
            <person name="Kim H.G."/>
            <person name="Park J.Y."/>
            <person name="Lim Y.P."/>
            <person name="Ludwig-Muller J."/>
            <person name="Dixelius C."/>
        </authorList>
    </citation>
    <scope>NUCLEOTIDE SEQUENCE</scope>
    <source>
        <tissue evidence="1">Potato root galls</tissue>
    </source>
</reference>
<protein>
    <submittedName>
        <fullName evidence="1">Uncharacterized protein</fullName>
    </submittedName>
</protein>
<organism evidence="1">
    <name type="scientific">Spongospora subterranea</name>
    <dbReference type="NCBI Taxonomy" id="70186"/>
    <lineage>
        <taxon>Eukaryota</taxon>
        <taxon>Sar</taxon>
        <taxon>Rhizaria</taxon>
        <taxon>Endomyxa</taxon>
        <taxon>Phytomyxea</taxon>
        <taxon>Plasmodiophorida</taxon>
        <taxon>Plasmodiophoridae</taxon>
        <taxon>Spongospora</taxon>
    </lineage>
</organism>
<evidence type="ECO:0000313" key="1">
    <source>
        <dbReference type="EMBL" id="CRZ05235.1"/>
    </source>
</evidence>
<dbReference type="AlphaFoldDB" id="A0A0H5QTI3"/>
<accession>A0A0H5QTI3</accession>
<proteinExistence type="predicted"/>